<dbReference type="EMBL" id="JABDTM020013016">
    <property type="protein sequence ID" value="KAH0820027.1"/>
    <property type="molecule type" value="Genomic_DNA"/>
</dbReference>
<dbReference type="Pfam" id="PF00023">
    <property type="entry name" value="Ank"/>
    <property type="match status" value="1"/>
</dbReference>
<gene>
    <name evidence="4" type="ORF">GEV33_002764</name>
</gene>
<feature type="repeat" description="ANK" evidence="3">
    <location>
        <begin position="267"/>
        <end position="299"/>
    </location>
</feature>
<dbReference type="PANTHER" id="PTHR24161">
    <property type="entry name" value="ANK_REP_REGION DOMAIN-CONTAINING PROTEIN-RELATED"/>
    <property type="match status" value="1"/>
</dbReference>
<dbReference type="SUPFAM" id="SSF48403">
    <property type="entry name" value="Ankyrin repeat"/>
    <property type="match status" value="2"/>
</dbReference>
<evidence type="ECO:0000313" key="4">
    <source>
        <dbReference type="EMBL" id="KAH0820027.1"/>
    </source>
</evidence>
<keyword evidence="1" id="KW-0677">Repeat</keyword>
<evidence type="ECO:0008006" key="6">
    <source>
        <dbReference type="Google" id="ProtNLM"/>
    </source>
</evidence>
<dbReference type="Pfam" id="PF12796">
    <property type="entry name" value="Ank_2"/>
    <property type="match status" value="2"/>
</dbReference>
<dbReference type="InterPro" id="IPR036770">
    <property type="entry name" value="Ankyrin_rpt-contain_sf"/>
</dbReference>
<organism evidence="4 5">
    <name type="scientific">Tenebrio molitor</name>
    <name type="common">Yellow mealworm beetle</name>
    <dbReference type="NCBI Taxonomy" id="7067"/>
    <lineage>
        <taxon>Eukaryota</taxon>
        <taxon>Metazoa</taxon>
        <taxon>Ecdysozoa</taxon>
        <taxon>Arthropoda</taxon>
        <taxon>Hexapoda</taxon>
        <taxon>Insecta</taxon>
        <taxon>Pterygota</taxon>
        <taxon>Neoptera</taxon>
        <taxon>Endopterygota</taxon>
        <taxon>Coleoptera</taxon>
        <taxon>Polyphaga</taxon>
        <taxon>Cucujiformia</taxon>
        <taxon>Tenebrionidae</taxon>
        <taxon>Tenebrio</taxon>
    </lineage>
</organism>
<reference evidence="4" key="2">
    <citation type="submission" date="2021-08" db="EMBL/GenBank/DDBJ databases">
        <authorList>
            <person name="Eriksson T."/>
        </authorList>
    </citation>
    <scope>NUCLEOTIDE SEQUENCE</scope>
    <source>
        <strain evidence="4">Stoneville</strain>
        <tissue evidence="4">Whole head</tissue>
    </source>
</reference>
<dbReference type="PROSITE" id="PS50297">
    <property type="entry name" value="ANK_REP_REGION"/>
    <property type="match status" value="3"/>
</dbReference>
<accession>A0A8J6LIE5</accession>
<feature type="repeat" description="ANK" evidence="3">
    <location>
        <begin position="234"/>
        <end position="266"/>
    </location>
</feature>
<feature type="repeat" description="ANK" evidence="3">
    <location>
        <begin position="105"/>
        <end position="137"/>
    </location>
</feature>
<protein>
    <recommendedName>
        <fullName evidence="6">Ankyrin repeat protein</fullName>
    </recommendedName>
</protein>
<proteinExistence type="predicted"/>
<name>A0A8J6LIE5_TENMO</name>
<dbReference type="SMART" id="SM00248">
    <property type="entry name" value="ANK"/>
    <property type="match status" value="9"/>
</dbReference>
<dbReference type="Gene3D" id="1.25.40.20">
    <property type="entry name" value="Ankyrin repeat-containing domain"/>
    <property type="match status" value="5"/>
</dbReference>
<evidence type="ECO:0000256" key="2">
    <source>
        <dbReference type="ARBA" id="ARBA00023043"/>
    </source>
</evidence>
<keyword evidence="2 3" id="KW-0040">ANK repeat</keyword>
<reference evidence="4" key="1">
    <citation type="journal article" date="2020" name="J Insects Food Feed">
        <title>The yellow mealworm (Tenebrio molitor) genome: a resource for the emerging insects as food and feed industry.</title>
        <authorList>
            <person name="Eriksson T."/>
            <person name="Andere A."/>
            <person name="Kelstrup H."/>
            <person name="Emery V."/>
            <person name="Picard C."/>
        </authorList>
    </citation>
    <scope>NUCLEOTIDE SEQUENCE</scope>
    <source>
        <strain evidence="4">Stoneville</strain>
        <tissue evidence="4">Whole head</tissue>
    </source>
</reference>
<keyword evidence="5" id="KW-1185">Reference proteome</keyword>
<dbReference type="AlphaFoldDB" id="A0A8J6LIE5"/>
<feature type="repeat" description="ANK" evidence="3">
    <location>
        <begin position="24"/>
        <end position="50"/>
    </location>
</feature>
<dbReference type="PROSITE" id="PS50088">
    <property type="entry name" value="ANK_REPEAT"/>
    <property type="match status" value="5"/>
</dbReference>
<evidence type="ECO:0000313" key="5">
    <source>
        <dbReference type="Proteomes" id="UP000719412"/>
    </source>
</evidence>
<feature type="repeat" description="ANK" evidence="3">
    <location>
        <begin position="138"/>
        <end position="166"/>
    </location>
</feature>
<dbReference type="PANTHER" id="PTHR24161:SF124">
    <property type="entry name" value="TRANSIENT RECEPTOR POTENTIAL CHANNEL PYREXIA"/>
    <property type="match status" value="1"/>
</dbReference>
<evidence type="ECO:0000256" key="1">
    <source>
        <dbReference type="ARBA" id="ARBA00022737"/>
    </source>
</evidence>
<sequence>MPIIDLPDINYSVPHFVKRDSISDGFTPLAIAASNQHVEVCKLLVSHGADCGGISSLPLEIVELKSTKRMRDWPCNDILDLVRSNNLSEIKNVSDDDCLSATDLVGWSALHHSVAKNLYEMSWELINKGVSVNSLDKYRRTPLSVAAARNNVRMLRLLIDNGADVNLGLALHYAAEEESIDCILELIKHNCDIEIKNEHDSQSPVLVEAASNHKTNVVKFLLEHKANPNCTNKWGETPLHNACRFEDYQLVEILLAHGANVNAVDNFKDTPLMCASYYKNLDIIKSFLAKGADPNVQSESKWTVLHHVCSTNFDNAAIELIKAGVCVDACNSDGETALFLATESTTIIKALVKEKADNFC</sequence>
<dbReference type="Proteomes" id="UP000719412">
    <property type="component" value="Unassembled WGS sequence"/>
</dbReference>
<evidence type="ECO:0000256" key="3">
    <source>
        <dbReference type="PROSITE-ProRule" id="PRU00023"/>
    </source>
</evidence>
<dbReference type="PRINTS" id="PR01415">
    <property type="entry name" value="ANKYRIN"/>
</dbReference>
<dbReference type="InterPro" id="IPR002110">
    <property type="entry name" value="Ankyrin_rpt"/>
</dbReference>
<comment type="caution">
    <text evidence="4">The sequence shown here is derived from an EMBL/GenBank/DDBJ whole genome shotgun (WGS) entry which is preliminary data.</text>
</comment>